<gene>
    <name evidence="3" type="ORF">KU75_24275</name>
</gene>
<sequence length="325" mass="36336">MAGDWIKMRTDLHTHPKVVRIASALDADRLRVIGALHASWCLFDVHSVDGVLDGYSPKTLDDMIGFPGFANAMIVVGWLECADSSLCMPRFFEHNGQSAKRRAQEADRKRNARKSSAVDADKKRTREEKRREDLKDKPPISGGGENLSDEPQEENTGPPAEQKQPDPVVPSYLDGVDIPIGKFTLYDGWMPSPDFQQRAALWGRAISGPSPGYTQQELAAFTSYWVAEGKILNHVQWEQKLADSVLYERRQQTTRQPIGVNHAEKPNTGESQTVRDIRAAREAWEREQQGVDSVGNHGGNIFESVDEQERADANESLDGASWRVE</sequence>
<reference evidence="3 4" key="1">
    <citation type="submission" date="2014-08" db="EMBL/GenBank/DDBJ databases">
        <title>Genome sequences of NCPPB Pectobacterium isolates.</title>
        <authorList>
            <person name="Glover R.H."/>
            <person name="Sapp M."/>
            <person name="Elphinstone J."/>
        </authorList>
    </citation>
    <scope>NUCLEOTIDE SEQUENCE [LARGE SCALE GENOMIC DNA]</scope>
    <source>
        <strain evidence="3 4">NCPPB3841</strain>
    </source>
</reference>
<dbReference type="Gene3D" id="1.10.8.1180">
    <property type="match status" value="1"/>
</dbReference>
<dbReference type="EMBL" id="JQOF01000052">
    <property type="protein sequence ID" value="KGA39161.1"/>
    <property type="molecule type" value="Genomic_DNA"/>
</dbReference>
<feature type="region of interest" description="Disordered" evidence="1">
    <location>
        <begin position="256"/>
        <end position="325"/>
    </location>
</feature>
<feature type="compositionally biased region" description="Basic and acidic residues" evidence="1">
    <location>
        <begin position="119"/>
        <end position="138"/>
    </location>
</feature>
<feature type="domain" description="DnaT DNA-binding" evidence="2">
    <location>
        <begin position="183"/>
        <end position="255"/>
    </location>
</feature>
<dbReference type="RefSeq" id="WP_044209433.1">
    <property type="nucleotide sequence ID" value="NZ_JQOF01000052.1"/>
</dbReference>
<evidence type="ECO:0000313" key="3">
    <source>
        <dbReference type="EMBL" id="KGA39161.1"/>
    </source>
</evidence>
<dbReference type="Proteomes" id="UP000029447">
    <property type="component" value="Unassembled WGS sequence"/>
</dbReference>
<comment type="caution">
    <text evidence="3">The sequence shown here is derived from an EMBL/GenBank/DDBJ whole genome shotgun (WGS) entry which is preliminary data.</text>
</comment>
<dbReference type="Pfam" id="PF17948">
    <property type="entry name" value="DnaT"/>
    <property type="match status" value="1"/>
</dbReference>
<organism evidence="3 4">
    <name type="scientific">Pectobacterium odoriferum</name>
    <dbReference type="NCBI Taxonomy" id="78398"/>
    <lineage>
        <taxon>Bacteria</taxon>
        <taxon>Pseudomonadati</taxon>
        <taxon>Pseudomonadota</taxon>
        <taxon>Gammaproteobacteria</taxon>
        <taxon>Enterobacterales</taxon>
        <taxon>Pectobacteriaceae</taxon>
        <taxon>Pectobacterium</taxon>
    </lineage>
</organism>
<feature type="region of interest" description="Disordered" evidence="1">
    <location>
        <begin position="97"/>
        <end position="173"/>
    </location>
</feature>
<accession>A0ABR4VIP2</accession>
<protein>
    <recommendedName>
        <fullName evidence="2">DnaT DNA-binding domain-containing protein</fullName>
    </recommendedName>
</protein>
<evidence type="ECO:0000259" key="2">
    <source>
        <dbReference type="Pfam" id="PF17948"/>
    </source>
</evidence>
<feature type="compositionally biased region" description="Basic and acidic residues" evidence="1">
    <location>
        <begin position="262"/>
        <end position="289"/>
    </location>
</feature>
<evidence type="ECO:0000313" key="4">
    <source>
        <dbReference type="Proteomes" id="UP000029447"/>
    </source>
</evidence>
<keyword evidence="4" id="KW-1185">Reference proteome</keyword>
<evidence type="ECO:0000256" key="1">
    <source>
        <dbReference type="SAM" id="MobiDB-lite"/>
    </source>
</evidence>
<name>A0ABR4VIP2_9GAMM</name>
<proteinExistence type="predicted"/>
<dbReference type="InterPro" id="IPR040480">
    <property type="entry name" value="DnaT_DNA_bind"/>
</dbReference>